<feature type="binding site" evidence="10">
    <location>
        <position position="274"/>
    </location>
    <ligand>
        <name>substrate</name>
    </ligand>
</feature>
<reference evidence="13 14" key="1">
    <citation type="journal article" date="2012" name="PLoS ONE">
        <title>Sequence and analysis of the genome of the pathogenic yeast Candida orthopsilosis.</title>
        <authorList>
            <person name="Riccombeni A."/>
            <person name="Vidanes G."/>
            <person name="Proux-Wera E."/>
            <person name="Wolfe K.H."/>
            <person name="Butler G."/>
        </authorList>
    </citation>
    <scope>NUCLEOTIDE SEQUENCE [LARGE SCALE GENOMIC DNA]</scope>
    <source>
        <strain evidence="13 14">Co 90-125</strain>
    </source>
</reference>
<dbReference type="AlphaFoldDB" id="H8X9P6"/>
<dbReference type="InterPro" id="IPR003764">
    <property type="entry name" value="GlcNAc_6-P_deAcase"/>
</dbReference>
<dbReference type="InterPro" id="IPR006680">
    <property type="entry name" value="Amidohydro-rel"/>
</dbReference>
<keyword evidence="6 8" id="KW-0119">Carbohydrate metabolism</keyword>
<feature type="active site" description="Proton donor/acceptor" evidence="9">
    <location>
        <position position="296"/>
    </location>
</feature>
<name>H8X9P6_CANO9</name>
<dbReference type="EMBL" id="HE681725">
    <property type="protein sequence ID" value="CCG24712.1"/>
    <property type="molecule type" value="Genomic_DNA"/>
</dbReference>
<keyword evidence="14" id="KW-1185">Reference proteome</keyword>
<organism evidence="13 14">
    <name type="scientific">Candida orthopsilosis (strain 90-125)</name>
    <name type="common">Yeast</name>
    <dbReference type="NCBI Taxonomy" id="1136231"/>
    <lineage>
        <taxon>Eukaryota</taxon>
        <taxon>Fungi</taxon>
        <taxon>Dikarya</taxon>
        <taxon>Ascomycota</taxon>
        <taxon>Saccharomycotina</taxon>
        <taxon>Pichiomycetes</taxon>
        <taxon>Debaryomycetaceae</taxon>
        <taxon>Candida/Lodderomyces clade</taxon>
        <taxon>Candida</taxon>
    </lineage>
</organism>
<dbReference type="OrthoDB" id="10264777at2759"/>
<evidence type="ECO:0000256" key="1">
    <source>
        <dbReference type="ARBA" id="ARBA00010716"/>
    </source>
</evidence>
<feature type="binding site" evidence="11">
    <location>
        <position position="142"/>
    </location>
    <ligand>
        <name>Zn(2+)</name>
        <dbReference type="ChEBI" id="CHEBI:29105"/>
    </ligand>
</feature>
<feature type="binding site" evidence="10">
    <location>
        <begin position="330"/>
        <end position="332"/>
    </location>
    <ligand>
        <name>substrate</name>
    </ligand>
</feature>
<feature type="binding site" evidence="10">
    <location>
        <begin position="237"/>
        <end position="238"/>
    </location>
    <ligand>
        <name>substrate</name>
    </ligand>
</feature>
<dbReference type="eggNOG" id="KOG3892">
    <property type="taxonomic scope" value="Eukaryota"/>
</dbReference>
<feature type="binding site" evidence="11">
    <location>
        <position position="213"/>
    </location>
    <ligand>
        <name>Zn(2+)</name>
        <dbReference type="ChEBI" id="CHEBI:29105"/>
    </ligand>
</feature>
<evidence type="ECO:0000256" key="7">
    <source>
        <dbReference type="ARBA" id="ARBA00047647"/>
    </source>
</evidence>
<dbReference type="HOGENOM" id="CLU_032482_0_0_1"/>
<evidence type="ECO:0000256" key="10">
    <source>
        <dbReference type="PIRSR" id="PIRSR038994-2"/>
    </source>
</evidence>
<dbReference type="InterPro" id="IPR011059">
    <property type="entry name" value="Metal-dep_hydrolase_composite"/>
</dbReference>
<dbReference type="SUPFAM" id="SSF51556">
    <property type="entry name" value="Metallo-dependent hydrolases"/>
    <property type="match status" value="1"/>
</dbReference>
<dbReference type="SUPFAM" id="SSF51338">
    <property type="entry name" value="Composite domain of metallo-dependent hydrolases"/>
    <property type="match status" value="1"/>
</dbReference>
<evidence type="ECO:0000313" key="13">
    <source>
        <dbReference type="EMBL" id="CCG24712.1"/>
    </source>
</evidence>
<feature type="domain" description="Amidohydrolase-related" evidence="12">
    <location>
        <begin position="54"/>
        <end position="401"/>
    </location>
</feature>
<evidence type="ECO:0000256" key="5">
    <source>
        <dbReference type="ARBA" id="ARBA00022801"/>
    </source>
</evidence>
<dbReference type="PANTHER" id="PTHR11113">
    <property type="entry name" value="N-ACETYLGLUCOSAMINE-6-PHOSPHATE DEACETYLASE"/>
    <property type="match status" value="1"/>
</dbReference>
<keyword evidence="4 11" id="KW-0479">Metal-binding</keyword>
<dbReference type="GO" id="GO:0006046">
    <property type="term" value="P:N-acetylglucosamine catabolic process"/>
    <property type="evidence" value="ECO:0007669"/>
    <property type="project" value="TreeGrafter"/>
</dbReference>
<protein>
    <recommendedName>
        <fullName evidence="3 8">N-acetylglucosamine-6-phosphate deacetylase</fullName>
        <ecNumber evidence="2 8">3.5.1.25</ecNumber>
    </recommendedName>
</protein>
<proteinExistence type="inferred from homology"/>
<dbReference type="CDD" id="cd00854">
    <property type="entry name" value="NagA"/>
    <property type="match status" value="1"/>
</dbReference>
<feature type="binding site" evidence="10">
    <location>
        <position position="245"/>
    </location>
    <ligand>
        <name>substrate</name>
    </ligand>
</feature>
<evidence type="ECO:0000256" key="2">
    <source>
        <dbReference type="ARBA" id="ARBA00011899"/>
    </source>
</evidence>
<gene>
    <name evidence="13" type="ORF">CORT_0G00210</name>
</gene>
<sequence>MTMSYTRFTNCHLIDNGELYEFTDLYIDNNTKKIANKPRDFDQITRTIDLHEQIIAPGFIDIQNNGIYGLNFSNLNENSTKDDIRDFQRFYRDAMTKYLSTGVTSLCPTVTSNFPSVYTKVLPLYKKSRLSNQTDSLGAHLEGPFINLKKKGCHPSETFVDAKGGENKLLQVYGGKDNLLENVCIITAAPEIPGVLELIPYVKQQNCVFSIGHTMADYQTGVDAIENGCTMITHLYNAMPQPHHRDAGVVGLINTPAVSPNKIPYFGLICDGVHIDPSMINLAYKSNPTKCVLVTDAMHLIGLPDGEYKWDDQVIVKTGDRLYLKNTDTLAGAATTLPQCIRNLMKWANIGLPEAVKTATNNAALSIGVENEKGFLNVGCDADLVVLNKEGYVTKVYKLGNEIASSDIQKSSLNRESKISAML</sequence>
<dbReference type="Pfam" id="PF01979">
    <property type="entry name" value="Amidohydro_1"/>
    <property type="match status" value="1"/>
</dbReference>
<evidence type="ECO:0000256" key="9">
    <source>
        <dbReference type="PIRSR" id="PIRSR038994-1"/>
    </source>
</evidence>
<dbReference type="PIRSF" id="PIRSF038994">
    <property type="entry name" value="NagA"/>
    <property type="match status" value="1"/>
</dbReference>
<evidence type="ECO:0000256" key="3">
    <source>
        <dbReference type="ARBA" id="ARBA00018029"/>
    </source>
</evidence>
<dbReference type="KEGG" id="cot:CORT_0G00210"/>
<feature type="binding site" evidence="10">
    <location>
        <position position="153"/>
    </location>
    <ligand>
        <name>substrate</name>
    </ligand>
</feature>
<dbReference type="Gene3D" id="3.20.20.140">
    <property type="entry name" value="Metal-dependent hydrolases"/>
    <property type="match status" value="1"/>
</dbReference>
<evidence type="ECO:0000256" key="11">
    <source>
        <dbReference type="PIRSR" id="PIRSR038994-3"/>
    </source>
</evidence>
<dbReference type="GO" id="GO:0046872">
    <property type="term" value="F:metal ion binding"/>
    <property type="evidence" value="ECO:0007669"/>
    <property type="project" value="UniProtKB-KW"/>
</dbReference>
<evidence type="ECO:0000256" key="8">
    <source>
        <dbReference type="PIRNR" id="PIRNR038994"/>
    </source>
</evidence>
<dbReference type="GeneID" id="14541993"/>
<dbReference type="GO" id="GO:0008448">
    <property type="term" value="F:N-acetylglucosamine-6-phosphate deacetylase activity"/>
    <property type="evidence" value="ECO:0007669"/>
    <property type="project" value="UniProtKB-UniRule"/>
</dbReference>
<dbReference type="Proteomes" id="UP000005018">
    <property type="component" value="Chromosome 7"/>
</dbReference>
<evidence type="ECO:0000313" key="14">
    <source>
        <dbReference type="Proteomes" id="UP000005018"/>
    </source>
</evidence>
<comment type="catalytic activity">
    <reaction evidence="7 8">
        <text>N-acetyl-D-glucosamine 6-phosphate + H2O = D-glucosamine 6-phosphate + acetate</text>
        <dbReference type="Rhea" id="RHEA:22936"/>
        <dbReference type="ChEBI" id="CHEBI:15377"/>
        <dbReference type="ChEBI" id="CHEBI:30089"/>
        <dbReference type="ChEBI" id="CHEBI:57513"/>
        <dbReference type="ChEBI" id="CHEBI:58725"/>
        <dbReference type="EC" id="3.5.1.25"/>
    </reaction>
</comment>
<dbReference type="EC" id="3.5.1.25" evidence="2 8"/>
<keyword evidence="5 8" id="KW-0378">Hydrolase</keyword>
<evidence type="ECO:0000256" key="4">
    <source>
        <dbReference type="ARBA" id="ARBA00022723"/>
    </source>
</evidence>
<accession>H8X9P6</accession>
<dbReference type="FunFam" id="3.20.20.140:FF:000113">
    <property type="entry name" value="N-acetylglucosamine-6-phosphate deacetylase"/>
    <property type="match status" value="1"/>
</dbReference>
<dbReference type="RefSeq" id="XP_003870840.1">
    <property type="nucleotide sequence ID" value="XM_003870791.1"/>
</dbReference>
<evidence type="ECO:0000259" key="12">
    <source>
        <dbReference type="Pfam" id="PF01979"/>
    </source>
</evidence>
<evidence type="ECO:0000256" key="6">
    <source>
        <dbReference type="ARBA" id="ARBA00023277"/>
    </source>
</evidence>
<dbReference type="Gene3D" id="2.30.40.10">
    <property type="entry name" value="Urease, subunit C, domain 1"/>
    <property type="match status" value="1"/>
</dbReference>
<feature type="binding site" evidence="11">
    <location>
        <position position="234"/>
    </location>
    <ligand>
        <name>Zn(2+)</name>
        <dbReference type="ChEBI" id="CHEBI:29105"/>
    </ligand>
</feature>
<comment type="similarity">
    <text evidence="1 8">Belongs to the metallo-dependent hydrolases superfamily. NagA family.</text>
</comment>
<comment type="cofactor">
    <cofactor evidence="11">
        <name>a divalent metal cation</name>
        <dbReference type="ChEBI" id="CHEBI:60240"/>
    </cofactor>
    <text evidence="11">Binds 1 divalent metal cation per subunit.</text>
</comment>
<dbReference type="InterPro" id="IPR032466">
    <property type="entry name" value="Metal_Hydrolase"/>
</dbReference>
<dbReference type="PANTHER" id="PTHR11113:SF14">
    <property type="entry name" value="N-ACETYLGLUCOSAMINE-6-PHOSPHATE DEACETYLASE"/>
    <property type="match status" value="1"/>
</dbReference>